<evidence type="ECO:0000256" key="6">
    <source>
        <dbReference type="ARBA" id="ARBA00023295"/>
    </source>
</evidence>
<dbReference type="InterPro" id="IPR026891">
    <property type="entry name" value="Fn3-like"/>
</dbReference>
<gene>
    <name evidence="8" type="ORF">MAPG_00747</name>
</gene>
<dbReference type="Gene3D" id="3.40.50.1700">
    <property type="entry name" value="Glycoside hydrolase family 3 C-terminal domain"/>
    <property type="match status" value="1"/>
</dbReference>
<dbReference type="PANTHER" id="PTHR42715:SF10">
    <property type="entry name" value="BETA-GLUCOSIDASE"/>
    <property type="match status" value="1"/>
</dbReference>
<keyword evidence="6" id="KW-0326">Glycosidase</keyword>
<keyword evidence="4" id="KW-0378">Hydrolase</keyword>
<evidence type="ECO:0000313" key="8">
    <source>
        <dbReference type="EMBL" id="KLU81662.1"/>
    </source>
</evidence>
<dbReference type="VEuPathDB" id="FungiDB:MAPG_00747"/>
<dbReference type="InterPro" id="IPR036962">
    <property type="entry name" value="Glyco_hydro_3_N_sf"/>
</dbReference>
<reference evidence="8" key="1">
    <citation type="submission" date="2010-05" db="EMBL/GenBank/DDBJ databases">
        <title>The Genome Sequence of Magnaporthe poae strain ATCC 64411.</title>
        <authorList>
            <consortium name="The Broad Institute Genome Sequencing Platform"/>
            <consortium name="Broad Institute Genome Sequencing Center for Infectious Disease"/>
            <person name="Ma L.-J."/>
            <person name="Dead R."/>
            <person name="Young S."/>
            <person name="Zeng Q."/>
            <person name="Koehrsen M."/>
            <person name="Alvarado L."/>
            <person name="Berlin A."/>
            <person name="Chapman S.B."/>
            <person name="Chen Z."/>
            <person name="Freedman E."/>
            <person name="Gellesch M."/>
            <person name="Goldberg J."/>
            <person name="Griggs A."/>
            <person name="Gujja S."/>
            <person name="Heilman E.R."/>
            <person name="Heiman D."/>
            <person name="Hepburn T."/>
            <person name="Howarth C."/>
            <person name="Jen D."/>
            <person name="Larson L."/>
            <person name="Mehta T."/>
            <person name="Neiman D."/>
            <person name="Pearson M."/>
            <person name="Roberts A."/>
            <person name="Saif S."/>
            <person name="Shea T."/>
            <person name="Shenoy N."/>
            <person name="Sisk P."/>
            <person name="Stolte C."/>
            <person name="Sykes S."/>
            <person name="Walk T."/>
            <person name="White J."/>
            <person name="Yandava C."/>
            <person name="Haas B."/>
            <person name="Nusbaum C."/>
            <person name="Birren B."/>
        </authorList>
    </citation>
    <scope>NUCLEOTIDE SEQUENCE</scope>
    <source>
        <strain evidence="8">ATCC 64411</strain>
    </source>
</reference>
<dbReference type="Gene3D" id="3.20.20.300">
    <property type="entry name" value="Glycoside hydrolase, family 3, N-terminal domain"/>
    <property type="match status" value="1"/>
</dbReference>
<comment type="similarity">
    <text evidence="2">Belongs to the glycosyl hydrolase 3 family.</text>
</comment>
<dbReference type="InterPro" id="IPR002772">
    <property type="entry name" value="Glyco_hydro_3_C"/>
</dbReference>
<dbReference type="Pfam" id="PF14310">
    <property type="entry name" value="Fn3-like"/>
    <property type="match status" value="1"/>
</dbReference>
<dbReference type="GO" id="GO:0009251">
    <property type="term" value="P:glucan catabolic process"/>
    <property type="evidence" value="ECO:0007669"/>
    <property type="project" value="TreeGrafter"/>
</dbReference>
<feature type="domain" description="Fibronectin type III-like" evidence="7">
    <location>
        <begin position="97"/>
        <end position="180"/>
    </location>
</feature>
<evidence type="ECO:0000256" key="3">
    <source>
        <dbReference type="ARBA" id="ARBA00012744"/>
    </source>
</evidence>
<proteinExistence type="inferred from homology"/>
<dbReference type="InterPro" id="IPR050288">
    <property type="entry name" value="Cellulose_deg_GH3"/>
</dbReference>
<dbReference type="InterPro" id="IPR013783">
    <property type="entry name" value="Ig-like_fold"/>
</dbReference>
<dbReference type="InterPro" id="IPR036881">
    <property type="entry name" value="Glyco_hydro_3_C_sf"/>
</dbReference>
<dbReference type="SUPFAM" id="SSF52279">
    <property type="entry name" value="Beta-D-glucan exohydrolase, C-terminal domain"/>
    <property type="match status" value="1"/>
</dbReference>
<dbReference type="GO" id="GO:0008422">
    <property type="term" value="F:beta-glucosidase activity"/>
    <property type="evidence" value="ECO:0007669"/>
    <property type="project" value="UniProtKB-EC"/>
</dbReference>
<sequence length="201" mass="21563">RLRAQTVVHSWYGGCEPDNAVADVVFGAANPSGKLPVTFPDRLEDGPAFLSFGSDNGSIAYAEDVFVSYRWSRPGASSLHAEVAVQVKNTGSRSGAELTRLYISFVTSSKPPRGGGGGSGSRFLRLLRILAGFEKVFLAAGESRSVTLPIGKDDISVWDEKRQAWCCESGEYAVSVVTGAGTQEGHFTVAKDIYWSGVEHR</sequence>
<dbReference type="SMART" id="SM01217">
    <property type="entry name" value="Fn3_like"/>
    <property type="match status" value="1"/>
</dbReference>
<protein>
    <recommendedName>
        <fullName evidence="3">beta-glucosidase</fullName>
        <ecNumber evidence="3">3.2.1.21</ecNumber>
    </recommendedName>
</protein>
<evidence type="ECO:0000256" key="1">
    <source>
        <dbReference type="ARBA" id="ARBA00000448"/>
    </source>
</evidence>
<comment type="catalytic activity">
    <reaction evidence="1">
        <text>Hydrolysis of terminal, non-reducing beta-D-glucosyl residues with release of beta-D-glucose.</text>
        <dbReference type="EC" id="3.2.1.21"/>
    </reaction>
</comment>
<evidence type="ECO:0000259" key="7">
    <source>
        <dbReference type="SMART" id="SM01217"/>
    </source>
</evidence>
<feature type="non-terminal residue" evidence="8">
    <location>
        <position position="1"/>
    </location>
</feature>
<dbReference type="AlphaFoldDB" id="A0A0H2TDQ6"/>
<dbReference type="Pfam" id="PF01915">
    <property type="entry name" value="Glyco_hydro_3_C"/>
    <property type="match status" value="1"/>
</dbReference>
<dbReference type="Gene3D" id="2.60.40.10">
    <property type="entry name" value="Immunoglobulins"/>
    <property type="match status" value="1"/>
</dbReference>
<name>A0A0H2TDQ6_MAGP6</name>
<evidence type="ECO:0000256" key="5">
    <source>
        <dbReference type="ARBA" id="ARBA00023277"/>
    </source>
</evidence>
<keyword evidence="5" id="KW-0119">Carbohydrate metabolism</keyword>
<evidence type="ECO:0000256" key="2">
    <source>
        <dbReference type="ARBA" id="ARBA00005336"/>
    </source>
</evidence>
<dbReference type="PANTHER" id="PTHR42715">
    <property type="entry name" value="BETA-GLUCOSIDASE"/>
    <property type="match status" value="1"/>
</dbReference>
<dbReference type="EC" id="3.2.1.21" evidence="3"/>
<dbReference type="EMBL" id="GL876966">
    <property type="protein sequence ID" value="KLU81662.1"/>
    <property type="molecule type" value="Genomic_DNA"/>
</dbReference>
<reference evidence="8" key="2">
    <citation type="submission" date="2011-03" db="EMBL/GenBank/DDBJ databases">
        <title>Annotation of Magnaporthe poae ATCC 64411.</title>
        <authorList>
            <person name="Ma L.-J."/>
            <person name="Dead R."/>
            <person name="Young S.K."/>
            <person name="Zeng Q."/>
            <person name="Gargeya S."/>
            <person name="Fitzgerald M."/>
            <person name="Haas B."/>
            <person name="Abouelleil A."/>
            <person name="Alvarado L."/>
            <person name="Arachchi H.M."/>
            <person name="Berlin A."/>
            <person name="Brown A."/>
            <person name="Chapman S.B."/>
            <person name="Chen Z."/>
            <person name="Dunbar C."/>
            <person name="Freedman E."/>
            <person name="Gearin G."/>
            <person name="Gellesch M."/>
            <person name="Goldberg J."/>
            <person name="Griggs A."/>
            <person name="Gujja S."/>
            <person name="Heiman D."/>
            <person name="Howarth C."/>
            <person name="Larson L."/>
            <person name="Lui A."/>
            <person name="MacDonald P.J.P."/>
            <person name="Mehta T."/>
            <person name="Montmayeur A."/>
            <person name="Murphy C."/>
            <person name="Neiman D."/>
            <person name="Pearson M."/>
            <person name="Priest M."/>
            <person name="Roberts A."/>
            <person name="Saif S."/>
            <person name="Shea T."/>
            <person name="Shenoy N."/>
            <person name="Sisk P."/>
            <person name="Stolte C."/>
            <person name="Sykes S."/>
            <person name="Yandava C."/>
            <person name="Wortman J."/>
            <person name="Nusbaum C."/>
            <person name="Birren B."/>
        </authorList>
    </citation>
    <scope>NUCLEOTIDE SEQUENCE</scope>
    <source>
        <strain evidence="8">ATCC 64411</strain>
    </source>
</reference>
<organism evidence="8">
    <name type="scientific">Magnaporthiopsis poae (strain ATCC 64411 / 73-15)</name>
    <name type="common">Kentucky bluegrass fungus</name>
    <name type="synonym">Magnaporthe poae</name>
    <dbReference type="NCBI Taxonomy" id="644358"/>
    <lineage>
        <taxon>Eukaryota</taxon>
        <taxon>Fungi</taxon>
        <taxon>Dikarya</taxon>
        <taxon>Ascomycota</taxon>
        <taxon>Pezizomycotina</taxon>
        <taxon>Sordariomycetes</taxon>
        <taxon>Sordariomycetidae</taxon>
        <taxon>Magnaporthales</taxon>
        <taxon>Magnaporthaceae</taxon>
        <taxon>Magnaporthiopsis</taxon>
    </lineage>
</organism>
<evidence type="ECO:0000256" key="4">
    <source>
        <dbReference type="ARBA" id="ARBA00022801"/>
    </source>
</evidence>
<accession>A0A0H2TDQ6</accession>
<dbReference type="OrthoDB" id="5239855at2759"/>